<comment type="pathway">
    <text evidence="1">Protein modification; protein ubiquitination.</text>
</comment>
<evidence type="ECO:0000313" key="11">
    <source>
        <dbReference type="Proteomes" id="UP001161017"/>
    </source>
</evidence>
<dbReference type="GO" id="GO:0043130">
    <property type="term" value="F:ubiquitin binding"/>
    <property type="evidence" value="ECO:0007669"/>
    <property type="project" value="TreeGrafter"/>
</dbReference>
<feature type="region of interest" description="Disordered" evidence="8">
    <location>
        <begin position="269"/>
        <end position="332"/>
    </location>
</feature>
<dbReference type="PANTHER" id="PTHR22770:SF13">
    <property type="entry name" value="RING-TYPE DOMAIN-CONTAINING PROTEIN"/>
    <property type="match status" value="1"/>
</dbReference>
<dbReference type="SMART" id="SM00647">
    <property type="entry name" value="IBR"/>
    <property type="match status" value="2"/>
</dbReference>
<feature type="compositionally biased region" description="Basic and acidic residues" evidence="8">
    <location>
        <begin position="149"/>
        <end position="162"/>
    </location>
</feature>
<keyword evidence="2" id="KW-0808">Transferase</keyword>
<protein>
    <recommendedName>
        <fullName evidence="9">RING-type domain-containing protein</fullName>
    </recommendedName>
</protein>
<feature type="compositionally biased region" description="Polar residues" evidence="8">
    <location>
        <begin position="586"/>
        <end position="599"/>
    </location>
</feature>
<dbReference type="GO" id="GO:0008270">
    <property type="term" value="F:zinc ion binding"/>
    <property type="evidence" value="ECO:0007669"/>
    <property type="project" value="UniProtKB-KW"/>
</dbReference>
<evidence type="ECO:0000256" key="3">
    <source>
        <dbReference type="ARBA" id="ARBA00022723"/>
    </source>
</evidence>
<feature type="compositionally biased region" description="Pro residues" evidence="8">
    <location>
        <begin position="662"/>
        <end position="674"/>
    </location>
</feature>
<feature type="compositionally biased region" description="Basic and acidic residues" evidence="8">
    <location>
        <begin position="177"/>
        <end position="192"/>
    </location>
</feature>
<keyword evidence="4" id="KW-0677">Repeat</keyword>
<dbReference type="GO" id="GO:0097039">
    <property type="term" value="P:protein linear polyubiquitination"/>
    <property type="evidence" value="ECO:0007669"/>
    <property type="project" value="TreeGrafter"/>
</dbReference>
<dbReference type="SUPFAM" id="SSF57850">
    <property type="entry name" value="RING/U-box"/>
    <property type="match status" value="2"/>
</dbReference>
<feature type="domain" description="RING-type" evidence="9">
    <location>
        <begin position="1"/>
        <end position="156"/>
    </location>
</feature>
<feature type="compositionally biased region" description="Low complexity" evidence="8">
    <location>
        <begin position="277"/>
        <end position="294"/>
    </location>
</feature>
<dbReference type="PRINTS" id="PR01217">
    <property type="entry name" value="PRICHEXTENSN"/>
</dbReference>
<dbReference type="InterPro" id="IPR051628">
    <property type="entry name" value="LUBAC_E3_Ligases"/>
</dbReference>
<feature type="region of interest" description="Disordered" evidence="8">
    <location>
        <begin position="540"/>
        <end position="726"/>
    </location>
</feature>
<dbReference type="Proteomes" id="UP001161017">
    <property type="component" value="Unassembled WGS sequence"/>
</dbReference>
<dbReference type="CDD" id="cd20335">
    <property type="entry name" value="BRcat_RBR"/>
    <property type="match status" value="1"/>
</dbReference>
<dbReference type="PROSITE" id="PS51873">
    <property type="entry name" value="TRIAD"/>
    <property type="match status" value="1"/>
</dbReference>
<evidence type="ECO:0000259" key="9">
    <source>
        <dbReference type="PROSITE" id="PS51873"/>
    </source>
</evidence>
<gene>
    <name evidence="10" type="ORF">OHK93_007409</name>
</gene>
<keyword evidence="6" id="KW-0833">Ubl conjugation pathway</keyword>
<keyword evidence="3" id="KW-0479">Metal-binding</keyword>
<dbReference type="InterPro" id="IPR044066">
    <property type="entry name" value="TRIAD_supradom"/>
</dbReference>
<sequence length="843" mass="94045">MSLFARYEERLTLDSLSSNPNFHLCRHPGCTFGQEVAPDINQQFMTCLQCHQLTCLSCRTIWHAGISCAQNIRNIQGPTAEQQKEEEASEALVAKTSKTCPNATCGARVDKISGCDHMKCSRCGSQYCWECQADQEKIWIEGNSAHEKGCKHWRPVGDREGSQDGSDTSDDEDVDHVDDTDVEDARPLEPRERQRRGATGGWHVGRSGAVWEQERQRPVPRTRLTQEGNEDVVRTLTARIARVAETFSPQSAIPESGRMMREQYQERVRADARARAAEQVNQQGPVPQQGPAPQRTQVNHEQSEEATIPLRDPRARGTEPGRTMREEQQEAARIRTNQLAREIAMIRNQASIPASERTAQDQAQEEALQRMEAFARVHQRRVDNRAMMFHQAPEAISQYQHPRPSDQNTKTQADKEALQAAIERGNQLADAAAHGTQHNAERHARRNDWHRTQADMHEQQRFDQRMREMKSLMDRRALEDMISIAEQRAREDIDPRRAHADVHELERMSTTQQLSELSPREKMAWVEQRAQDIADHHTSATTYHQGHPQPPEGHPPQRQPEPVQQQTLSPAPAHQEPAVALRQPALSFSVTRQPPSRTTLAPPGFRFPHSPIQTPQSTMWALKPTPQHPKRETPIFPPGLDLFSPPRPAHLPPGPLFSNPFASPPAPVLPPPRTAPEANAPSPAPSPSSPSSATPIRSTTPPLPLPSTSSKPPAPPTGTPEPLAPFLRLQQTPDPAHPWVWTLQAGHFIVSEYPPPALVIPLASVGPQLRARAVLSNDWATVRELGATANGPGVARLVVDAWEKGDGGEEEEVHKWRRIGGGFPSRGRGRGYLFSSLSRGRGR</sequence>
<feature type="compositionally biased region" description="Pro residues" evidence="8">
    <location>
        <begin position="645"/>
        <end position="655"/>
    </location>
</feature>
<dbReference type="GO" id="GO:0043161">
    <property type="term" value="P:proteasome-mediated ubiquitin-dependent protein catabolic process"/>
    <property type="evidence" value="ECO:0007669"/>
    <property type="project" value="TreeGrafter"/>
</dbReference>
<keyword evidence="5" id="KW-0863">Zinc-finger</keyword>
<dbReference type="GO" id="GO:0000151">
    <property type="term" value="C:ubiquitin ligase complex"/>
    <property type="evidence" value="ECO:0007669"/>
    <property type="project" value="TreeGrafter"/>
</dbReference>
<evidence type="ECO:0000256" key="8">
    <source>
        <dbReference type="SAM" id="MobiDB-lite"/>
    </source>
</evidence>
<dbReference type="EMBL" id="JAPUFD010000007">
    <property type="protein sequence ID" value="MDI1488135.1"/>
    <property type="molecule type" value="Genomic_DNA"/>
</dbReference>
<dbReference type="Gene3D" id="1.20.120.1750">
    <property type="match status" value="1"/>
</dbReference>
<evidence type="ECO:0000256" key="7">
    <source>
        <dbReference type="ARBA" id="ARBA00022833"/>
    </source>
</evidence>
<dbReference type="Pfam" id="PF01485">
    <property type="entry name" value="IBR"/>
    <property type="match status" value="2"/>
</dbReference>
<dbReference type="InterPro" id="IPR002867">
    <property type="entry name" value="IBR_dom"/>
</dbReference>
<feature type="compositionally biased region" description="Pro residues" evidence="8">
    <location>
        <begin position="548"/>
        <end position="559"/>
    </location>
</feature>
<keyword evidence="11" id="KW-1185">Reference proteome</keyword>
<reference evidence="10" key="1">
    <citation type="journal article" date="2023" name="Genome Biol. Evol.">
        <title>First Whole Genome Sequence and Flow Cytometry Genome Size Data for the Lichen-Forming Fungus Ramalina farinacea (Ascomycota).</title>
        <authorList>
            <person name="Llewellyn T."/>
            <person name="Mian S."/>
            <person name="Hill R."/>
            <person name="Leitch I.J."/>
            <person name="Gaya E."/>
        </authorList>
    </citation>
    <scope>NUCLEOTIDE SEQUENCE</scope>
    <source>
        <strain evidence="10">LIQ254RAFAR</strain>
    </source>
</reference>
<proteinExistence type="predicted"/>
<comment type="caution">
    <text evidence="10">The sequence shown here is derived from an EMBL/GenBank/DDBJ whole genome shotgun (WGS) entry which is preliminary data.</text>
</comment>
<evidence type="ECO:0000256" key="1">
    <source>
        <dbReference type="ARBA" id="ARBA00004906"/>
    </source>
</evidence>
<evidence type="ECO:0000256" key="2">
    <source>
        <dbReference type="ARBA" id="ARBA00022679"/>
    </source>
</evidence>
<feature type="compositionally biased region" description="Low complexity" evidence="8">
    <location>
        <begin position="689"/>
        <end position="711"/>
    </location>
</feature>
<evidence type="ECO:0000256" key="4">
    <source>
        <dbReference type="ARBA" id="ARBA00022737"/>
    </source>
</evidence>
<feature type="compositionally biased region" description="Pro residues" evidence="8">
    <location>
        <begin position="712"/>
        <end position="723"/>
    </location>
</feature>
<evidence type="ECO:0000256" key="5">
    <source>
        <dbReference type="ARBA" id="ARBA00022771"/>
    </source>
</evidence>
<organism evidence="10 11">
    <name type="scientific">Ramalina farinacea</name>
    <dbReference type="NCBI Taxonomy" id="258253"/>
    <lineage>
        <taxon>Eukaryota</taxon>
        <taxon>Fungi</taxon>
        <taxon>Dikarya</taxon>
        <taxon>Ascomycota</taxon>
        <taxon>Pezizomycotina</taxon>
        <taxon>Lecanoromycetes</taxon>
        <taxon>OSLEUM clade</taxon>
        <taxon>Lecanoromycetidae</taxon>
        <taxon>Lecanorales</taxon>
        <taxon>Lecanorineae</taxon>
        <taxon>Ramalinaceae</taxon>
        <taxon>Ramalina</taxon>
    </lineage>
</organism>
<evidence type="ECO:0000313" key="10">
    <source>
        <dbReference type="EMBL" id="MDI1488135.1"/>
    </source>
</evidence>
<dbReference type="AlphaFoldDB" id="A0AA43QPN2"/>
<feature type="compositionally biased region" description="Acidic residues" evidence="8">
    <location>
        <begin position="167"/>
        <end position="176"/>
    </location>
</feature>
<dbReference type="PANTHER" id="PTHR22770">
    <property type="entry name" value="UBIQUITIN CONJUGATING ENZYME 7 INTERACTING PROTEIN-RELATED"/>
    <property type="match status" value="1"/>
</dbReference>
<evidence type="ECO:0000256" key="6">
    <source>
        <dbReference type="ARBA" id="ARBA00022786"/>
    </source>
</evidence>
<feature type="compositionally biased region" description="Basic and acidic residues" evidence="8">
    <location>
        <begin position="311"/>
        <end position="332"/>
    </location>
</feature>
<accession>A0AA43QPN2</accession>
<dbReference type="GO" id="GO:0004842">
    <property type="term" value="F:ubiquitin-protein transferase activity"/>
    <property type="evidence" value="ECO:0007669"/>
    <property type="project" value="TreeGrafter"/>
</dbReference>
<feature type="region of interest" description="Disordered" evidence="8">
    <location>
        <begin position="149"/>
        <end position="228"/>
    </location>
</feature>
<name>A0AA43QPN2_9LECA</name>
<keyword evidence="7" id="KW-0862">Zinc</keyword>